<reference evidence="1 2" key="1">
    <citation type="journal article" date="2022" name="Genome Biol. Evol.">
        <title>The Spruce Budworm Genome: Reconstructing the Evolutionary History of Antifreeze Proteins.</title>
        <authorList>
            <person name="Beliveau C."/>
            <person name="Gagne P."/>
            <person name="Picq S."/>
            <person name="Vernygora O."/>
            <person name="Keeling C.I."/>
            <person name="Pinkney K."/>
            <person name="Doucet D."/>
            <person name="Wen F."/>
            <person name="Johnston J.S."/>
            <person name="Maaroufi H."/>
            <person name="Boyle B."/>
            <person name="Laroche J."/>
            <person name="Dewar K."/>
            <person name="Juretic N."/>
            <person name="Blackburn G."/>
            <person name="Nisole A."/>
            <person name="Brunet B."/>
            <person name="Brandao M."/>
            <person name="Lumley L."/>
            <person name="Duan J."/>
            <person name="Quan G."/>
            <person name="Lucarotti C.J."/>
            <person name="Roe A.D."/>
            <person name="Sperling F.A.H."/>
            <person name="Levesque R.C."/>
            <person name="Cusson M."/>
        </authorList>
    </citation>
    <scope>NUCLEOTIDE SEQUENCE [LARGE SCALE GENOMIC DNA]</scope>
    <source>
        <strain evidence="1">Glfc:IPQL:Cfum</strain>
    </source>
</reference>
<keyword evidence="2" id="KW-1185">Reference proteome</keyword>
<dbReference type="Proteomes" id="UP001064048">
    <property type="component" value="Chromosome 22"/>
</dbReference>
<proteinExistence type="predicted"/>
<comment type="caution">
    <text evidence="1">The sequence shown here is derived from an EMBL/GenBank/DDBJ whole genome shotgun (WGS) entry which is preliminary data.</text>
</comment>
<gene>
    <name evidence="1" type="ORF">MSG28_012692</name>
</gene>
<accession>A0ACC0JHU4</accession>
<evidence type="ECO:0000313" key="2">
    <source>
        <dbReference type="Proteomes" id="UP001064048"/>
    </source>
</evidence>
<protein>
    <submittedName>
        <fullName evidence="1">Uncharacterized protein</fullName>
    </submittedName>
</protein>
<organism evidence="1 2">
    <name type="scientific">Choristoneura fumiferana</name>
    <name type="common">Spruce budworm moth</name>
    <name type="synonym">Archips fumiferana</name>
    <dbReference type="NCBI Taxonomy" id="7141"/>
    <lineage>
        <taxon>Eukaryota</taxon>
        <taxon>Metazoa</taxon>
        <taxon>Ecdysozoa</taxon>
        <taxon>Arthropoda</taxon>
        <taxon>Hexapoda</taxon>
        <taxon>Insecta</taxon>
        <taxon>Pterygota</taxon>
        <taxon>Neoptera</taxon>
        <taxon>Endopterygota</taxon>
        <taxon>Lepidoptera</taxon>
        <taxon>Glossata</taxon>
        <taxon>Ditrysia</taxon>
        <taxon>Tortricoidea</taxon>
        <taxon>Tortricidae</taxon>
        <taxon>Tortricinae</taxon>
        <taxon>Choristoneura</taxon>
    </lineage>
</organism>
<sequence>MLRRSKREVFVQQWTSPGVDDDDDDFSKLEMDVRPHVLLTGAPLAVLGSMLLVQQQGGTAPPWVPVVCIGICLFASGQNLPLPYVVMSEIFSVQELCYLKMPETKGKTFAQIDKELEELKGYININKFVKMESL</sequence>
<name>A0ACC0JHU4_CHOFU</name>
<evidence type="ECO:0000313" key="1">
    <source>
        <dbReference type="EMBL" id="KAI8423631.1"/>
    </source>
</evidence>
<dbReference type="EMBL" id="CM046122">
    <property type="protein sequence ID" value="KAI8423631.1"/>
    <property type="molecule type" value="Genomic_DNA"/>
</dbReference>